<dbReference type="PANTHER" id="PTHR15020">
    <property type="entry name" value="FLAVIN REDUCTASE-RELATED"/>
    <property type="match status" value="1"/>
</dbReference>
<feature type="signal peptide" evidence="1">
    <location>
        <begin position="1"/>
        <end position="24"/>
    </location>
</feature>
<proteinExistence type="predicted"/>
<dbReference type="EMBL" id="JAGRRH010000025">
    <property type="protein sequence ID" value="KAG7342218.1"/>
    <property type="molecule type" value="Genomic_DNA"/>
</dbReference>
<keyword evidence="1" id="KW-0732">Signal</keyword>
<evidence type="ECO:0000313" key="3">
    <source>
        <dbReference type="Proteomes" id="UP000693970"/>
    </source>
</evidence>
<keyword evidence="3" id="KW-1185">Reference proteome</keyword>
<evidence type="ECO:0000256" key="1">
    <source>
        <dbReference type="SAM" id="SignalP"/>
    </source>
</evidence>
<dbReference type="OrthoDB" id="42690at2759"/>
<sequence length="611" mass="69591">MIFSRIIFLAAIILVAFRGEKCHALTAIRGRKELLHSISTMNSYSARGRGQMNCRTFTTTTTTTTCVLFGRSHLNSGGMEFDDEPYLRRQKRPVADRPTQTSFERLGPKSIPSKPKIVVLGATGKIGRQVIKQLLQLKGVDMTIVAFVRDYDKAIKVLYDDLLIRPGDNISQGNKRGPKLQIVEGNLVPPEELPGYSVDDTEDEQIWKDKAESASKFYGNKVEDYDNREMLPDINEALEEAIRDATTIINCVGSVRQTNIFTDILSRPFVRLLKADVSGWCQDGHHPYYVHYTATRKALGYAETEQRRREAAAITLAEAEGLDLDEIYVPKIRFIRVSDLYVHHNPWNIVVLGTNIFRSCVIRYQEMAERMLQESSVVETVILRPGDLVDDERDVNTTSVQVSATGRVDSPSRIGREDVATLVVASATFATQNRTDEKGKQLRSNEPFHYTFACRWVGQELDPYPAQGRKQEGHPDANVVFRRSLRDAQRKELLEERKRHHQGFNGISKRPSSSRDIITNMAQKLVWRRHSFQRSKPHGICTAFAIYTFLALTVKTIVMISLPYLPGGNEYLIPTMQRINRWMATTSTLFLERLVSNLPKLFRRKKVYISF</sequence>
<evidence type="ECO:0000313" key="2">
    <source>
        <dbReference type="EMBL" id="KAG7342218.1"/>
    </source>
</evidence>
<dbReference type="Proteomes" id="UP000693970">
    <property type="component" value="Unassembled WGS sequence"/>
</dbReference>
<name>A0A9K3KEQ5_9STRA</name>
<dbReference type="PANTHER" id="PTHR15020:SF11">
    <property type="entry name" value="OS06G0360300 PROTEIN"/>
    <property type="match status" value="1"/>
</dbReference>
<feature type="chain" id="PRO_5039938319" evidence="1">
    <location>
        <begin position="25"/>
        <end position="611"/>
    </location>
</feature>
<reference evidence="2" key="1">
    <citation type="journal article" date="2021" name="Sci. Rep.">
        <title>Diploid genomic architecture of Nitzschia inconspicua, an elite biomass production diatom.</title>
        <authorList>
            <person name="Oliver A."/>
            <person name="Podell S."/>
            <person name="Pinowska A."/>
            <person name="Traller J.C."/>
            <person name="Smith S.R."/>
            <person name="McClure R."/>
            <person name="Beliaev A."/>
            <person name="Bohutskyi P."/>
            <person name="Hill E.A."/>
            <person name="Rabines A."/>
            <person name="Zheng H."/>
            <person name="Allen L.Z."/>
            <person name="Kuo A."/>
            <person name="Grigoriev I.V."/>
            <person name="Allen A.E."/>
            <person name="Hazlebeck D."/>
            <person name="Allen E.E."/>
        </authorList>
    </citation>
    <scope>NUCLEOTIDE SEQUENCE</scope>
    <source>
        <strain evidence="2">Hildebrandi</strain>
    </source>
</reference>
<dbReference type="AlphaFoldDB" id="A0A9K3KEQ5"/>
<accession>A0A9K3KEQ5</accession>
<comment type="caution">
    <text evidence="2">The sequence shown here is derived from an EMBL/GenBank/DDBJ whole genome shotgun (WGS) entry which is preliminary data.</text>
</comment>
<gene>
    <name evidence="2" type="ORF">IV203_007310</name>
</gene>
<protein>
    <submittedName>
        <fullName evidence="2">NADPH-binding protein</fullName>
    </submittedName>
</protein>
<organism evidence="2 3">
    <name type="scientific">Nitzschia inconspicua</name>
    <dbReference type="NCBI Taxonomy" id="303405"/>
    <lineage>
        <taxon>Eukaryota</taxon>
        <taxon>Sar</taxon>
        <taxon>Stramenopiles</taxon>
        <taxon>Ochrophyta</taxon>
        <taxon>Bacillariophyta</taxon>
        <taxon>Bacillariophyceae</taxon>
        <taxon>Bacillariophycidae</taxon>
        <taxon>Bacillariales</taxon>
        <taxon>Bacillariaceae</taxon>
        <taxon>Nitzschia</taxon>
    </lineage>
</organism>
<reference evidence="2" key="2">
    <citation type="submission" date="2021-04" db="EMBL/GenBank/DDBJ databases">
        <authorList>
            <person name="Podell S."/>
        </authorList>
    </citation>
    <scope>NUCLEOTIDE SEQUENCE</scope>
    <source>
        <strain evidence="2">Hildebrandi</strain>
    </source>
</reference>